<name>A0A158NRJ9_ATTCE</name>
<gene>
    <name evidence="13" type="primary">105623372</name>
</gene>
<comment type="subcellular location">
    <subcellularLocation>
        <location evidence="1">Nucleus</location>
    </subcellularLocation>
</comment>
<dbReference type="STRING" id="12957.A0A158NRJ9"/>
<proteinExistence type="inferred from homology"/>
<accession>A0A158NRJ9</accession>
<dbReference type="KEGG" id="acep:105623372"/>
<evidence type="ECO:0000313" key="13">
    <source>
        <dbReference type="EnsemblMetazoa" id="XP_012060157.1"/>
    </source>
</evidence>
<dbReference type="Proteomes" id="UP000005205">
    <property type="component" value="Unassembled WGS sequence"/>
</dbReference>
<evidence type="ECO:0000256" key="10">
    <source>
        <dbReference type="ARBA" id="ARBA00023242"/>
    </source>
</evidence>
<feature type="domain" description="C2H2-type" evidence="12">
    <location>
        <begin position="394"/>
        <end position="421"/>
    </location>
</feature>
<feature type="domain" description="C2H2-type" evidence="12">
    <location>
        <begin position="422"/>
        <end position="449"/>
    </location>
</feature>
<dbReference type="FunFam" id="3.30.160.60:FF:000380">
    <property type="entry name" value="zinc finger protein 2 isoform X2"/>
    <property type="match status" value="1"/>
</dbReference>
<evidence type="ECO:0000256" key="4">
    <source>
        <dbReference type="ARBA" id="ARBA00022737"/>
    </source>
</evidence>
<dbReference type="SMART" id="SM00355">
    <property type="entry name" value="ZnF_C2H2"/>
    <property type="match status" value="8"/>
</dbReference>
<feature type="domain" description="C2H2-type" evidence="12">
    <location>
        <begin position="281"/>
        <end position="309"/>
    </location>
</feature>
<feature type="domain" description="C2H2-type" evidence="12">
    <location>
        <begin position="251"/>
        <end position="279"/>
    </location>
</feature>
<evidence type="ECO:0000259" key="12">
    <source>
        <dbReference type="PROSITE" id="PS50157"/>
    </source>
</evidence>
<dbReference type="GO" id="GO:0003677">
    <property type="term" value="F:DNA binding"/>
    <property type="evidence" value="ECO:0007669"/>
    <property type="project" value="UniProtKB-KW"/>
</dbReference>
<feature type="domain" description="C2H2-type" evidence="12">
    <location>
        <begin position="223"/>
        <end position="250"/>
    </location>
</feature>
<reference evidence="13" key="2">
    <citation type="submission" date="2016-04" db="UniProtKB">
        <authorList>
            <consortium name="EnsemblMetazoa"/>
        </authorList>
    </citation>
    <scope>IDENTIFICATION</scope>
</reference>
<comment type="similarity">
    <text evidence="2">Belongs to the krueppel C2H2-type zinc-finger protein family.</text>
</comment>
<dbReference type="EnsemblMetazoa" id="XM_012204767.1">
    <property type="protein sequence ID" value="XP_012060157.1"/>
    <property type="gene ID" value="LOC105623372"/>
</dbReference>
<keyword evidence="6" id="KW-0862">Zinc</keyword>
<dbReference type="PROSITE" id="PS50157">
    <property type="entry name" value="ZINC_FINGER_C2H2_2"/>
    <property type="match status" value="7"/>
</dbReference>
<dbReference type="AlphaFoldDB" id="A0A158NRJ9"/>
<evidence type="ECO:0000256" key="2">
    <source>
        <dbReference type="ARBA" id="ARBA00006991"/>
    </source>
</evidence>
<keyword evidence="8" id="KW-0238">DNA-binding</keyword>
<dbReference type="Pfam" id="PF12874">
    <property type="entry name" value="zf-met"/>
    <property type="match status" value="1"/>
</dbReference>
<evidence type="ECO:0000256" key="9">
    <source>
        <dbReference type="ARBA" id="ARBA00023163"/>
    </source>
</evidence>
<keyword evidence="9" id="KW-0804">Transcription</keyword>
<evidence type="ECO:0000256" key="8">
    <source>
        <dbReference type="ARBA" id="ARBA00023125"/>
    </source>
</evidence>
<dbReference type="GO" id="GO:0008270">
    <property type="term" value="F:zinc ion binding"/>
    <property type="evidence" value="ECO:0007669"/>
    <property type="project" value="UniProtKB-KW"/>
</dbReference>
<keyword evidence="7" id="KW-0805">Transcription regulation</keyword>
<dbReference type="Gene3D" id="3.30.160.60">
    <property type="entry name" value="Classic Zinc Finger"/>
    <property type="match status" value="4"/>
</dbReference>
<dbReference type="InterPro" id="IPR036236">
    <property type="entry name" value="Znf_C2H2_sf"/>
</dbReference>
<evidence type="ECO:0000256" key="5">
    <source>
        <dbReference type="ARBA" id="ARBA00022771"/>
    </source>
</evidence>
<dbReference type="EMBL" id="ADTU01023970">
    <property type="status" value="NOT_ANNOTATED_CDS"/>
    <property type="molecule type" value="Genomic_DNA"/>
</dbReference>
<dbReference type="PANTHER" id="PTHR24379">
    <property type="entry name" value="KRAB AND ZINC FINGER DOMAIN-CONTAINING"/>
    <property type="match status" value="1"/>
</dbReference>
<feature type="domain" description="C2H2-type" evidence="12">
    <location>
        <begin position="365"/>
        <end position="388"/>
    </location>
</feature>
<dbReference type="GO" id="GO:0005634">
    <property type="term" value="C:nucleus"/>
    <property type="evidence" value="ECO:0007669"/>
    <property type="project" value="UniProtKB-SubCell"/>
</dbReference>
<reference evidence="14" key="1">
    <citation type="journal article" date="2011" name="PLoS Genet.">
        <title>The genome sequence of the leaf-cutter ant Atta cephalotes reveals insights into its obligate symbiotic lifestyle.</title>
        <authorList>
            <person name="Suen G."/>
            <person name="Teiling C."/>
            <person name="Li L."/>
            <person name="Holt C."/>
            <person name="Abouheif E."/>
            <person name="Bornberg-Bauer E."/>
            <person name="Bouffard P."/>
            <person name="Caldera E.J."/>
            <person name="Cash E."/>
            <person name="Cavanaugh A."/>
            <person name="Denas O."/>
            <person name="Elhaik E."/>
            <person name="Fave M.J."/>
            <person name="Gadau J."/>
            <person name="Gibson J.D."/>
            <person name="Graur D."/>
            <person name="Grubbs K.J."/>
            <person name="Hagen D.E."/>
            <person name="Harkins T.T."/>
            <person name="Helmkampf M."/>
            <person name="Hu H."/>
            <person name="Johnson B.R."/>
            <person name="Kim J."/>
            <person name="Marsh S.E."/>
            <person name="Moeller J.A."/>
            <person name="Munoz-Torres M.C."/>
            <person name="Murphy M.C."/>
            <person name="Naughton M.C."/>
            <person name="Nigam S."/>
            <person name="Overson R."/>
            <person name="Rajakumar R."/>
            <person name="Reese J.T."/>
            <person name="Scott J.J."/>
            <person name="Smith C.R."/>
            <person name="Tao S."/>
            <person name="Tsutsui N.D."/>
            <person name="Viljakainen L."/>
            <person name="Wissler L."/>
            <person name="Yandell M.D."/>
            <person name="Zimmer F."/>
            <person name="Taylor J."/>
            <person name="Slater S.C."/>
            <person name="Clifton S.W."/>
            <person name="Warren W.C."/>
            <person name="Elsik C.G."/>
            <person name="Smith C.D."/>
            <person name="Weinstock G.M."/>
            <person name="Gerardo N.M."/>
            <person name="Currie C.R."/>
        </authorList>
    </citation>
    <scope>NUCLEOTIDE SEQUENCE [LARGE SCALE GENOMIC DNA]</scope>
</reference>
<dbReference type="InterPro" id="IPR013087">
    <property type="entry name" value="Znf_C2H2_type"/>
</dbReference>
<keyword evidence="10" id="KW-0539">Nucleus</keyword>
<keyword evidence="3" id="KW-0479">Metal-binding</keyword>
<dbReference type="PANTHER" id="PTHR24379:SF121">
    <property type="entry name" value="C2H2-TYPE DOMAIN-CONTAINING PROTEIN"/>
    <property type="match status" value="1"/>
</dbReference>
<evidence type="ECO:0000256" key="7">
    <source>
        <dbReference type="ARBA" id="ARBA00023015"/>
    </source>
</evidence>
<keyword evidence="4" id="KW-0677">Repeat</keyword>
<evidence type="ECO:0000256" key="11">
    <source>
        <dbReference type="PROSITE-ProRule" id="PRU00042"/>
    </source>
</evidence>
<dbReference type="Pfam" id="PF00096">
    <property type="entry name" value="zf-C2H2"/>
    <property type="match status" value="2"/>
</dbReference>
<protein>
    <recommendedName>
        <fullName evidence="12">C2H2-type domain-containing protein</fullName>
    </recommendedName>
</protein>
<sequence>MKKRKYPYHVILEFEELMEELFKNEFSEEKSEVYNYSLEIESNSTIGNLIIEQKKKKEILKKACDENIRNTIINTENKKEKEKPIIKQTGRQYQKGPVRFVSILLDSWKPVQSEINSTSEKLKPVTIQCKNVSNESINVNLSLDSQNSSVITIKDTNISINNVRSLLNVKSSQVSDSLNSHKEITEVDEVMEEIKNTCPFCERHFNNAKQVEQHVKYAHRKPYQCDRCKRTCYTLRSLETHKKIHRPDYFFECEICHVKYKSEDGLKRHYIRAHSDYESRYICEHCGRSYKLKIDLTHHMKRTHVSDLQICRFCGKKVKDVKGHEWRHQKRNREIKYEYPCHLCRKKFHHRSRLDNHLMLHKKGFKCEICEKEYSGTRELTSHKRFKHGQTNVSTCILCQKTFLSISNFYQHVLTHASIRPYKCDVCEKDFTQRSSLLRHRKHHPGPLPPLSSSHPQIAELARNYLEKIKNDNMDKSFILDSQSIDG</sequence>
<keyword evidence="14" id="KW-1185">Reference proteome</keyword>
<dbReference type="OrthoDB" id="6077919at2759"/>
<dbReference type="SUPFAM" id="SSF57667">
    <property type="entry name" value="beta-beta-alpha zinc fingers"/>
    <property type="match status" value="4"/>
</dbReference>
<evidence type="ECO:0000313" key="14">
    <source>
        <dbReference type="Proteomes" id="UP000005205"/>
    </source>
</evidence>
<dbReference type="PROSITE" id="PS00028">
    <property type="entry name" value="ZINC_FINGER_C2H2_1"/>
    <property type="match status" value="7"/>
</dbReference>
<evidence type="ECO:0000256" key="6">
    <source>
        <dbReference type="ARBA" id="ARBA00022833"/>
    </source>
</evidence>
<organism evidence="13 14">
    <name type="scientific">Atta cephalotes</name>
    <name type="common">Leafcutter ant</name>
    <dbReference type="NCBI Taxonomy" id="12957"/>
    <lineage>
        <taxon>Eukaryota</taxon>
        <taxon>Metazoa</taxon>
        <taxon>Ecdysozoa</taxon>
        <taxon>Arthropoda</taxon>
        <taxon>Hexapoda</taxon>
        <taxon>Insecta</taxon>
        <taxon>Pterygota</taxon>
        <taxon>Neoptera</taxon>
        <taxon>Endopterygota</taxon>
        <taxon>Hymenoptera</taxon>
        <taxon>Apocrita</taxon>
        <taxon>Aculeata</taxon>
        <taxon>Formicoidea</taxon>
        <taxon>Formicidae</taxon>
        <taxon>Myrmicinae</taxon>
        <taxon>Atta</taxon>
    </lineage>
</organism>
<feature type="domain" description="C2H2-type" evidence="12">
    <location>
        <begin position="339"/>
        <end position="361"/>
    </location>
</feature>
<evidence type="ECO:0000256" key="3">
    <source>
        <dbReference type="ARBA" id="ARBA00022723"/>
    </source>
</evidence>
<dbReference type="InParanoid" id="A0A158NRJ9"/>
<keyword evidence="5 11" id="KW-0863">Zinc-finger</keyword>
<dbReference type="FunCoup" id="A0A158NRJ9">
    <property type="interactions" value="128"/>
</dbReference>
<evidence type="ECO:0000256" key="1">
    <source>
        <dbReference type="ARBA" id="ARBA00004123"/>
    </source>
</evidence>